<sequence>MFGLFQLPPMDALFKLSKDFPHSPEGAAKVLAIVFGMRDERLARKRRAEKRIKHVTLQREIWEAELENAEEELKSTDVVTVEHLARKQLAEKVTKYLTLQRETWEAELEEVERDYGRIVRSMGIVIVTLRNRGMPIIKPALSVSSDEESYAEEESDDYVEEEYDD</sequence>
<name>A0A4S4L7Z4_9AGAM</name>
<feature type="coiled-coil region" evidence="1">
    <location>
        <begin position="45"/>
        <end position="79"/>
    </location>
</feature>
<accession>A0A4S4L7Z4</accession>
<keyword evidence="4" id="KW-1185">Reference proteome</keyword>
<keyword evidence="1" id="KW-0175">Coiled coil</keyword>
<feature type="region of interest" description="Disordered" evidence="2">
    <location>
        <begin position="142"/>
        <end position="165"/>
    </location>
</feature>
<evidence type="ECO:0000313" key="4">
    <source>
        <dbReference type="Proteomes" id="UP000310158"/>
    </source>
</evidence>
<feature type="compositionally biased region" description="Acidic residues" evidence="2">
    <location>
        <begin position="145"/>
        <end position="165"/>
    </location>
</feature>
<dbReference type="EMBL" id="SGPL01000755">
    <property type="protein sequence ID" value="THH07722.1"/>
    <property type="molecule type" value="Genomic_DNA"/>
</dbReference>
<protein>
    <submittedName>
        <fullName evidence="3">Uncharacterized protein</fullName>
    </submittedName>
</protein>
<reference evidence="3 4" key="1">
    <citation type="submission" date="2019-02" db="EMBL/GenBank/DDBJ databases">
        <title>Genome sequencing of the rare red list fungi Bondarzewia mesenterica.</title>
        <authorList>
            <person name="Buettner E."/>
            <person name="Kellner H."/>
        </authorList>
    </citation>
    <scope>NUCLEOTIDE SEQUENCE [LARGE SCALE GENOMIC DNA]</scope>
    <source>
        <strain evidence="3 4">DSM 108281</strain>
    </source>
</reference>
<gene>
    <name evidence="3" type="ORF">EW146_g9227</name>
</gene>
<dbReference type="AlphaFoldDB" id="A0A4S4L7Z4"/>
<dbReference type="Proteomes" id="UP000310158">
    <property type="component" value="Unassembled WGS sequence"/>
</dbReference>
<comment type="caution">
    <text evidence="3">The sequence shown here is derived from an EMBL/GenBank/DDBJ whole genome shotgun (WGS) entry which is preliminary data.</text>
</comment>
<proteinExistence type="predicted"/>
<organism evidence="3 4">
    <name type="scientific">Bondarzewia mesenterica</name>
    <dbReference type="NCBI Taxonomy" id="1095465"/>
    <lineage>
        <taxon>Eukaryota</taxon>
        <taxon>Fungi</taxon>
        <taxon>Dikarya</taxon>
        <taxon>Basidiomycota</taxon>
        <taxon>Agaricomycotina</taxon>
        <taxon>Agaricomycetes</taxon>
        <taxon>Russulales</taxon>
        <taxon>Bondarzewiaceae</taxon>
        <taxon>Bondarzewia</taxon>
    </lineage>
</organism>
<evidence type="ECO:0000256" key="1">
    <source>
        <dbReference type="SAM" id="Coils"/>
    </source>
</evidence>
<evidence type="ECO:0000313" key="3">
    <source>
        <dbReference type="EMBL" id="THH07722.1"/>
    </source>
</evidence>
<evidence type="ECO:0000256" key="2">
    <source>
        <dbReference type="SAM" id="MobiDB-lite"/>
    </source>
</evidence>